<evidence type="ECO:0000256" key="10">
    <source>
        <dbReference type="ARBA" id="ARBA00023055"/>
    </source>
</evidence>
<name>A0A667GSM5_LYNCA</name>
<evidence type="ECO:0000313" key="20">
    <source>
        <dbReference type="Ensembl" id="ENSLCNP00005001840.1"/>
    </source>
</evidence>
<keyword evidence="8" id="KW-0832">Ubl conjugation</keyword>
<keyword evidence="6 18" id="KW-0053">Apoptosis</keyword>
<evidence type="ECO:0000256" key="18">
    <source>
        <dbReference type="PROSITE-ProRule" id="PRU00447"/>
    </source>
</evidence>
<evidence type="ECO:0000256" key="8">
    <source>
        <dbReference type="ARBA" id="ARBA00022843"/>
    </source>
</evidence>
<keyword evidence="21" id="KW-1185">Reference proteome</keyword>
<evidence type="ECO:0000259" key="19">
    <source>
        <dbReference type="PROSITE" id="PS51135"/>
    </source>
</evidence>
<dbReference type="GO" id="GO:0042981">
    <property type="term" value="P:regulation of apoptotic process"/>
    <property type="evidence" value="ECO:0007669"/>
    <property type="project" value="TreeGrafter"/>
</dbReference>
<accession>A0A667GSM5</accession>
<dbReference type="GO" id="GO:0050995">
    <property type="term" value="P:negative regulation of lipid catabolic process"/>
    <property type="evidence" value="ECO:0007669"/>
    <property type="project" value="UniProtKB-ARBA"/>
</dbReference>
<evidence type="ECO:0000256" key="14">
    <source>
        <dbReference type="ARBA" id="ARBA00051167"/>
    </source>
</evidence>
<evidence type="ECO:0000256" key="11">
    <source>
        <dbReference type="ARBA" id="ARBA00023159"/>
    </source>
</evidence>
<dbReference type="FunFam" id="3.10.20.10:FF:000004">
    <property type="entry name" value="cell death activator CIDE-3 isoform X1"/>
    <property type="match status" value="1"/>
</dbReference>
<evidence type="ECO:0000256" key="17">
    <source>
        <dbReference type="ARBA" id="ARBA00082419"/>
    </source>
</evidence>
<dbReference type="GO" id="GO:0019915">
    <property type="term" value="P:lipid storage"/>
    <property type="evidence" value="ECO:0007669"/>
    <property type="project" value="UniProtKB-ARBA"/>
</dbReference>
<reference evidence="20" key="1">
    <citation type="submission" date="2025-08" db="UniProtKB">
        <authorList>
            <consortium name="Ensembl"/>
        </authorList>
    </citation>
    <scope>IDENTIFICATION</scope>
</reference>
<keyword evidence="9" id="KW-0805">Transcription regulation</keyword>
<sequence length="253" mass="28720">RRNMEPNTIQVTRMEYAMKSLSLLYPKSFSRHVAVSTCTSMVTQQLLTESSLEAPKARPCRVSTADRSVRKGIMAHSLKDLLHKVRDTLMLADKPFFLVLEEDGTIVETEEYFQALGDDTVFMVLQKGQKWQPPSEKSTRYQLSLSRKPGKKIDVARVTFDLYKMNPQDFIGCLNVKATLYGTYSLSYDLHCYRAKRIMKEALRWALFSMQATGHVLLGTSCYMQQFLDATEGGQPPEGKAPSLIPSCLKMLQ</sequence>
<protein>
    <recommendedName>
        <fullName evidence="16">Lipid transferase CIDEC</fullName>
    </recommendedName>
    <alternativeName>
        <fullName evidence="17">Cell death-inducing DFFA-like effector protein C</fullName>
    </alternativeName>
</protein>
<dbReference type="GO" id="GO:0006869">
    <property type="term" value="P:lipid transport"/>
    <property type="evidence" value="ECO:0007669"/>
    <property type="project" value="UniProtKB-KW"/>
</dbReference>
<dbReference type="AlphaFoldDB" id="A0A667GSM5"/>
<dbReference type="Ensembl" id="ENSLCNT00005002113.1">
    <property type="protein sequence ID" value="ENSLCNP00005001840.1"/>
    <property type="gene ID" value="ENSLCNG00005001344.1"/>
</dbReference>
<proteinExistence type="inferred from homology"/>
<dbReference type="GO" id="GO:0005783">
    <property type="term" value="C:endoplasmic reticulum"/>
    <property type="evidence" value="ECO:0007669"/>
    <property type="project" value="UniProtKB-SubCell"/>
</dbReference>
<dbReference type="SMART" id="SM00266">
    <property type="entry name" value="CAD"/>
    <property type="match status" value="1"/>
</dbReference>
<dbReference type="GO" id="GO:0005634">
    <property type="term" value="C:nucleus"/>
    <property type="evidence" value="ECO:0007669"/>
    <property type="project" value="UniProtKB-SubCell"/>
</dbReference>
<organism evidence="20 21">
    <name type="scientific">Lynx canadensis</name>
    <name type="common">Canada lynx</name>
    <name type="synonym">Felis canadensis</name>
    <dbReference type="NCBI Taxonomy" id="61383"/>
    <lineage>
        <taxon>Eukaryota</taxon>
        <taxon>Metazoa</taxon>
        <taxon>Chordata</taxon>
        <taxon>Craniata</taxon>
        <taxon>Vertebrata</taxon>
        <taxon>Euteleostomi</taxon>
        <taxon>Mammalia</taxon>
        <taxon>Eutheria</taxon>
        <taxon>Laurasiatheria</taxon>
        <taxon>Carnivora</taxon>
        <taxon>Feliformia</taxon>
        <taxon>Felidae</taxon>
        <taxon>Felinae</taxon>
        <taxon>Lynx</taxon>
    </lineage>
</organism>
<evidence type="ECO:0000256" key="16">
    <source>
        <dbReference type="ARBA" id="ARBA00067120"/>
    </source>
</evidence>
<dbReference type="GO" id="GO:0006915">
    <property type="term" value="P:apoptotic process"/>
    <property type="evidence" value="ECO:0007669"/>
    <property type="project" value="UniProtKB-UniRule"/>
</dbReference>
<dbReference type="GO" id="GO:0160077">
    <property type="term" value="P:lipid droplet fusion"/>
    <property type="evidence" value="ECO:0007669"/>
    <property type="project" value="UniProtKB-ARBA"/>
</dbReference>
<dbReference type="Pfam" id="PF02017">
    <property type="entry name" value="CIDE-N"/>
    <property type="match status" value="1"/>
</dbReference>
<evidence type="ECO:0000256" key="4">
    <source>
        <dbReference type="ARBA" id="ARBA00022448"/>
    </source>
</evidence>
<gene>
    <name evidence="20" type="primary">CIDEC</name>
</gene>
<keyword evidence="11" id="KW-0010">Activator</keyword>
<evidence type="ECO:0000256" key="9">
    <source>
        <dbReference type="ARBA" id="ARBA00023015"/>
    </source>
</evidence>
<dbReference type="PANTHER" id="PTHR12306:SF9">
    <property type="entry name" value="LIPID TRANSFERASE CIDEC"/>
    <property type="match status" value="1"/>
</dbReference>
<keyword evidence="4" id="KW-0813">Transport</keyword>
<reference evidence="20" key="2">
    <citation type="submission" date="2025-09" db="UniProtKB">
        <authorList>
            <consortium name="Ensembl"/>
        </authorList>
    </citation>
    <scope>IDENTIFICATION</scope>
</reference>
<evidence type="ECO:0000256" key="2">
    <source>
        <dbReference type="ARBA" id="ARBA00004240"/>
    </source>
</evidence>
<evidence type="ECO:0000256" key="12">
    <source>
        <dbReference type="ARBA" id="ARBA00023163"/>
    </source>
</evidence>
<evidence type="ECO:0000256" key="7">
    <source>
        <dbReference type="ARBA" id="ARBA00022824"/>
    </source>
</evidence>
<evidence type="ECO:0000313" key="21">
    <source>
        <dbReference type="Proteomes" id="UP000472241"/>
    </source>
</evidence>
<evidence type="ECO:0000256" key="15">
    <source>
        <dbReference type="ARBA" id="ARBA00060878"/>
    </source>
</evidence>
<dbReference type="GO" id="GO:0005811">
    <property type="term" value="C:lipid droplet"/>
    <property type="evidence" value="ECO:0007669"/>
    <property type="project" value="UniProtKB-SubCell"/>
</dbReference>
<dbReference type="SUPFAM" id="SSF54277">
    <property type="entry name" value="CAD &amp; PB1 domains"/>
    <property type="match status" value="1"/>
</dbReference>
<evidence type="ECO:0000256" key="1">
    <source>
        <dbReference type="ARBA" id="ARBA00004123"/>
    </source>
</evidence>
<comment type="subcellular location">
    <subcellularLocation>
        <location evidence="2">Endoplasmic reticulum</location>
    </subcellularLocation>
    <subcellularLocation>
        <location evidence="3">Lipid droplet</location>
    </subcellularLocation>
    <subcellularLocation>
        <location evidence="1">Nucleus</location>
    </subcellularLocation>
</comment>
<comment type="similarity">
    <text evidence="15">Belongs to the CIDE family.</text>
</comment>
<feature type="domain" description="CIDE-N" evidence="19">
    <location>
        <begin position="56"/>
        <end position="133"/>
    </location>
</feature>
<keyword evidence="13" id="KW-0539">Nucleus</keyword>
<evidence type="ECO:0000256" key="13">
    <source>
        <dbReference type="ARBA" id="ARBA00023242"/>
    </source>
</evidence>
<keyword evidence="7" id="KW-0256">Endoplasmic reticulum</keyword>
<dbReference type="Gene3D" id="3.10.20.10">
    <property type="match status" value="1"/>
</dbReference>
<comment type="catalytic activity">
    <reaction evidence="14">
        <text>a triacyl-sn-glycerol(in) = a triacyl-sn-glycerol(out)</text>
        <dbReference type="Rhea" id="RHEA:39011"/>
        <dbReference type="ChEBI" id="CHEBI:64615"/>
    </reaction>
</comment>
<evidence type="ECO:0000256" key="6">
    <source>
        <dbReference type="ARBA" id="ARBA00022703"/>
    </source>
</evidence>
<keyword evidence="5" id="KW-0551">Lipid droplet</keyword>
<evidence type="ECO:0000256" key="3">
    <source>
        <dbReference type="ARBA" id="ARBA00004502"/>
    </source>
</evidence>
<dbReference type="PROSITE" id="PS51135">
    <property type="entry name" value="CIDE_N"/>
    <property type="match status" value="1"/>
</dbReference>
<dbReference type="InterPro" id="IPR003508">
    <property type="entry name" value="CIDE-N_dom"/>
</dbReference>
<keyword evidence="10" id="KW-0445">Lipid transport</keyword>
<evidence type="ECO:0000256" key="5">
    <source>
        <dbReference type="ARBA" id="ARBA00022677"/>
    </source>
</evidence>
<keyword evidence="12" id="KW-0804">Transcription</keyword>
<dbReference type="Proteomes" id="UP000472241">
    <property type="component" value="Unplaced"/>
</dbReference>
<dbReference type="PANTHER" id="PTHR12306">
    <property type="entry name" value="CELL DEATH ACTIVATOR CIDE"/>
    <property type="match status" value="1"/>
</dbReference>